<dbReference type="PANTHER" id="PTHR47701:SF2">
    <property type="entry name" value="PROTEIN MODIFIER OF SNC1 11"/>
    <property type="match status" value="1"/>
</dbReference>
<feature type="compositionally biased region" description="Polar residues" evidence="1">
    <location>
        <begin position="132"/>
        <end position="152"/>
    </location>
</feature>
<dbReference type="Pfam" id="PF18592">
    <property type="entry name" value="Tho1_MOS11_C"/>
    <property type="match status" value="1"/>
</dbReference>
<dbReference type="Gene3D" id="1.10.720.30">
    <property type="entry name" value="SAP domain"/>
    <property type="match status" value="1"/>
</dbReference>
<feature type="compositionally biased region" description="Basic and acidic residues" evidence="1">
    <location>
        <begin position="73"/>
        <end position="95"/>
    </location>
</feature>
<dbReference type="AlphaFoldDB" id="A0A8T2Q3X6"/>
<dbReference type="Pfam" id="PF02037">
    <property type="entry name" value="SAP"/>
    <property type="match status" value="1"/>
</dbReference>
<dbReference type="InterPro" id="IPR036361">
    <property type="entry name" value="SAP_dom_sf"/>
</dbReference>
<gene>
    <name evidence="3" type="ORF">KP509_38G038100</name>
</gene>
<dbReference type="SUPFAM" id="SSF68906">
    <property type="entry name" value="SAP domain"/>
    <property type="match status" value="1"/>
</dbReference>
<sequence length="260" mass="28171">MASSSVAMSSNGEPDWRKMNKQALRDALASRGLDTSGLRPSLIQRLENSAKAAAQALATSISCESLKPIVETSQKDSAAKVESKRGSEEITKSLKLDNQAISPHDASASVSEEKKEATTVKGLLSKSDAERSNPTSVTVKGEQSVSNSSQLSDLEKKRLRAERFGVGLQVSEQEKLALRAERFSGVGEKKNLIGRESESEKRKQRASRFGIVDEESKKKARLDRFSSALKQDKPTETDKMKARAARFGAAAVETGTGEKK</sequence>
<dbReference type="Proteomes" id="UP000825935">
    <property type="component" value="Chromosome 38"/>
</dbReference>
<evidence type="ECO:0000256" key="1">
    <source>
        <dbReference type="SAM" id="MobiDB-lite"/>
    </source>
</evidence>
<dbReference type="InterPro" id="IPR040746">
    <property type="entry name" value="THO1_MOS11_C"/>
</dbReference>
<dbReference type="SMART" id="SM00513">
    <property type="entry name" value="SAP"/>
    <property type="match status" value="1"/>
</dbReference>
<feature type="domain" description="SAP" evidence="2">
    <location>
        <begin position="16"/>
        <end position="50"/>
    </location>
</feature>
<dbReference type="InterPro" id="IPR003034">
    <property type="entry name" value="SAP_dom"/>
</dbReference>
<dbReference type="OMA" id="KCEDSIM"/>
<feature type="region of interest" description="Disordered" evidence="1">
    <location>
        <begin position="189"/>
        <end position="243"/>
    </location>
</feature>
<organism evidence="3 4">
    <name type="scientific">Ceratopteris richardii</name>
    <name type="common">Triangle waterfern</name>
    <dbReference type="NCBI Taxonomy" id="49495"/>
    <lineage>
        <taxon>Eukaryota</taxon>
        <taxon>Viridiplantae</taxon>
        <taxon>Streptophyta</taxon>
        <taxon>Embryophyta</taxon>
        <taxon>Tracheophyta</taxon>
        <taxon>Polypodiopsida</taxon>
        <taxon>Polypodiidae</taxon>
        <taxon>Polypodiales</taxon>
        <taxon>Pteridineae</taxon>
        <taxon>Pteridaceae</taxon>
        <taxon>Parkerioideae</taxon>
        <taxon>Ceratopteris</taxon>
    </lineage>
</organism>
<dbReference type="GO" id="GO:0016973">
    <property type="term" value="P:poly(A)+ mRNA export from nucleus"/>
    <property type="evidence" value="ECO:0007669"/>
    <property type="project" value="InterPro"/>
</dbReference>
<name>A0A8T2Q3X6_CERRI</name>
<comment type="caution">
    <text evidence="3">The sequence shown here is derived from an EMBL/GenBank/DDBJ whole genome shotgun (WGS) entry which is preliminary data.</text>
</comment>
<evidence type="ECO:0000259" key="2">
    <source>
        <dbReference type="PROSITE" id="PS50800"/>
    </source>
</evidence>
<proteinExistence type="predicted"/>
<protein>
    <recommendedName>
        <fullName evidence="2">SAP domain-containing protein</fullName>
    </recommendedName>
</protein>
<feature type="compositionally biased region" description="Basic and acidic residues" evidence="1">
    <location>
        <begin position="189"/>
        <end position="201"/>
    </location>
</feature>
<reference evidence="3" key="1">
    <citation type="submission" date="2021-08" db="EMBL/GenBank/DDBJ databases">
        <title>WGS assembly of Ceratopteris richardii.</title>
        <authorList>
            <person name="Marchant D.B."/>
            <person name="Chen G."/>
            <person name="Jenkins J."/>
            <person name="Shu S."/>
            <person name="Leebens-Mack J."/>
            <person name="Grimwood J."/>
            <person name="Schmutz J."/>
            <person name="Soltis P."/>
            <person name="Soltis D."/>
            <person name="Chen Z.-H."/>
        </authorList>
    </citation>
    <scope>NUCLEOTIDE SEQUENCE</scope>
    <source>
        <strain evidence="3">Whitten #5841</strain>
        <tissue evidence="3">Leaf</tissue>
    </source>
</reference>
<dbReference type="GO" id="GO:0005634">
    <property type="term" value="C:nucleus"/>
    <property type="evidence" value="ECO:0007669"/>
    <property type="project" value="TreeGrafter"/>
</dbReference>
<dbReference type="PANTHER" id="PTHR47701">
    <property type="entry name" value="PROTEIN MODIFIER OF SNC1 11"/>
    <property type="match status" value="1"/>
</dbReference>
<feature type="region of interest" description="Disordered" evidence="1">
    <location>
        <begin position="72"/>
        <end position="154"/>
    </location>
</feature>
<keyword evidence="4" id="KW-1185">Reference proteome</keyword>
<dbReference type="OrthoDB" id="5837849at2759"/>
<feature type="region of interest" description="Disordered" evidence="1">
    <location>
        <begin position="1"/>
        <end position="23"/>
    </location>
</feature>
<evidence type="ECO:0000313" key="3">
    <source>
        <dbReference type="EMBL" id="KAH7278368.1"/>
    </source>
</evidence>
<feature type="compositionally biased region" description="Basic and acidic residues" evidence="1">
    <location>
        <begin position="230"/>
        <end position="241"/>
    </location>
</feature>
<dbReference type="InterPro" id="IPR044209">
    <property type="entry name" value="MOS11"/>
</dbReference>
<feature type="compositionally biased region" description="Polar residues" evidence="1">
    <location>
        <begin position="1"/>
        <end position="12"/>
    </location>
</feature>
<evidence type="ECO:0000313" key="4">
    <source>
        <dbReference type="Proteomes" id="UP000825935"/>
    </source>
</evidence>
<dbReference type="PROSITE" id="PS50800">
    <property type="entry name" value="SAP"/>
    <property type="match status" value="1"/>
</dbReference>
<dbReference type="EMBL" id="CM035443">
    <property type="protein sequence ID" value="KAH7278368.1"/>
    <property type="molecule type" value="Genomic_DNA"/>
</dbReference>
<accession>A0A8T2Q3X6</accession>